<keyword evidence="9" id="KW-1185">Reference proteome</keyword>
<feature type="binding site" evidence="7">
    <location>
        <position position="107"/>
    </location>
    <ligand>
        <name>Mg(2+)</name>
        <dbReference type="ChEBI" id="CHEBI:18420"/>
    </ligand>
</feature>
<evidence type="ECO:0000256" key="3">
    <source>
        <dbReference type="ARBA" id="ARBA00011881"/>
    </source>
</evidence>
<keyword evidence="5" id="KW-0378">Hydrolase</keyword>
<dbReference type="AlphaFoldDB" id="A0A134CL95"/>
<comment type="cofactor">
    <cofactor evidence="1 7">
        <name>Mg(2+)</name>
        <dbReference type="ChEBI" id="CHEBI:18420"/>
    </cofactor>
</comment>
<evidence type="ECO:0000313" key="9">
    <source>
        <dbReference type="Proteomes" id="UP000070160"/>
    </source>
</evidence>
<dbReference type="RefSeq" id="WP_036257742.1">
    <property type="nucleotide sequence ID" value="NZ_KQ960927.1"/>
</dbReference>
<dbReference type="SFLD" id="SFLDS00003">
    <property type="entry name" value="Haloacid_Dehalogenase"/>
    <property type="match status" value="1"/>
</dbReference>
<evidence type="ECO:0000256" key="5">
    <source>
        <dbReference type="ARBA" id="ARBA00022801"/>
    </source>
</evidence>
<dbReference type="EMBL" id="LSDT01000004">
    <property type="protein sequence ID" value="KXB92983.1"/>
    <property type="molecule type" value="Genomic_DNA"/>
</dbReference>
<sequence>MMIQPKSLFLLAFDVDGVLTDGSLYYGPQGEAYKCFSARDGMGISLARLAGFKTAIITGRLSDMVKRRAADLGIDYIYQGVENKLIALQALCRQIGIEVSQVAYMGDDINDMAVLKACQYSGAPADACKEVRKIASWVSIYPGGKGAVREWIEYLLRQEKRWERVLQQYEDYRSDVRQ</sequence>
<dbReference type="STRING" id="1588748.HMPREF3182_00214"/>
<evidence type="ECO:0000256" key="2">
    <source>
        <dbReference type="ARBA" id="ARBA00005893"/>
    </source>
</evidence>
<dbReference type="GO" id="GO:0046872">
    <property type="term" value="F:metal ion binding"/>
    <property type="evidence" value="ECO:0007669"/>
    <property type="project" value="UniProtKB-KW"/>
</dbReference>
<dbReference type="PANTHER" id="PTHR21485">
    <property type="entry name" value="HAD SUPERFAMILY MEMBERS CMAS AND KDSC"/>
    <property type="match status" value="1"/>
</dbReference>
<dbReference type="InterPro" id="IPR050793">
    <property type="entry name" value="CMP-NeuNAc_synthase"/>
</dbReference>
<feature type="binding site" evidence="7">
    <location>
        <position position="16"/>
    </location>
    <ligand>
        <name>substrate</name>
    </ligand>
</feature>
<keyword evidence="6 7" id="KW-0460">Magnesium</keyword>
<reference evidence="9" key="1">
    <citation type="submission" date="2016-01" db="EMBL/GenBank/DDBJ databases">
        <authorList>
            <person name="Mitreva M."/>
            <person name="Pepin K.H."/>
            <person name="Mihindukulasuriya K.A."/>
            <person name="Fulton R."/>
            <person name="Fronick C."/>
            <person name="O'Laughlin M."/>
            <person name="Miner T."/>
            <person name="Herter B."/>
            <person name="Rosa B.A."/>
            <person name="Cordes M."/>
            <person name="Tomlinson C."/>
            <person name="Wollam A."/>
            <person name="Palsikar V.B."/>
            <person name="Mardis E.R."/>
            <person name="Wilson R.K."/>
        </authorList>
    </citation>
    <scope>NUCLEOTIDE SEQUENCE [LARGE SCALE GENOMIC DNA]</scope>
    <source>
        <strain evidence="9">KA00182</strain>
    </source>
</reference>
<organism evidence="8 9">
    <name type="scientific">Megasphaera hutchinsoni</name>
    <dbReference type="NCBI Taxonomy" id="1588748"/>
    <lineage>
        <taxon>Bacteria</taxon>
        <taxon>Bacillati</taxon>
        <taxon>Bacillota</taxon>
        <taxon>Negativicutes</taxon>
        <taxon>Veillonellales</taxon>
        <taxon>Veillonellaceae</taxon>
        <taxon>Megasphaera</taxon>
    </lineage>
</organism>
<dbReference type="InterPro" id="IPR023214">
    <property type="entry name" value="HAD_sf"/>
</dbReference>
<dbReference type="InterPro" id="IPR010023">
    <property type="entry name" value="KdsC_fam"/>
</dbReference>
<dbReference type="CDD" id="cd01630">
    <property type="entry name" value="HAD_KDO-like"/>
    <property type="match status" value="1"/>
</dbReference>
<accession>A0A134CL95</accession>
<dbReference type="Proteomes" id="UP000070160">
    <property type="component" value="Unassembled WGS sequence"/>
</dbReference>
<dbReference type="SFLD" id="SFLDG01138">
    <property type="entry name" value="C1.6.2:_Deoxy-d-mannose-octulo"/>
    <property type="match status" value="1"/>
</dbReference>
<dbReference type="GO" id="GO:0016788">
    <property type="term" value="F:hydrolase activity, acting on ester bonds"/>
    <property type="evidence" value="ECO:0007669"/>
    <property type="project" value="InterPro"/>
</dbReference>
<keyword evidence="4 7" id="KW-0479">Metal-binding</keyword>
<dbReference type="PIRSF" id="PIRSF006118">
    <property type="entry name" value="KDO8-P_Ptase"/>
    <property type="match status" value="1"/>
</dbReference>
<evidence type="ECO:0000256" key="6">
    <source>
        <dbReference type="ARBA" id="ARBA00022842"/>
    </source>
</evidence>
<name>A0A134CL95_9FIRM</name>
<comment type="caution">
    <text evidence="8">The sequence shown here is derived from an EMBL/GenBank/DDBJ whole genome shotgun (WGS) entry which is preliminary data.</text>
</comment>
<dbReference type="SUPFAM" id="SSF56784">
    <property type="entry name" value="HAD-like"/>
    <property type="match status" value="1"/>
</dbReference>
<evidence type="ECO:0000256" key="1">
    <source>
        <dbReference type="ARBA" id="ARBA00001946"/>
    </source>
</evidence>
<dbReference type="PANTHER" id="PTHR21485:SF3">
    <property type="entry name" value="N-ACYLNEURAMINATE CYTIDYLYLTRANSFERASE"/>
    <property type="match status" value="1"/>
</dbReference>
<dbReference type="SFLD" id="SFLDG01136">
    <property type="entry name" value="C1.6:_Phosphoserine_Phosphatas"/>
    <property type="match status" value="1"/>
</dbReference>
<dbReference type="FunFam" id="3.40.50.1000:FF:000029">
    <property type="entry name" value="3-deoxy-D-manno-octulosonate 8-phosphate phosphatase KdsC"/>
    <property type="match status" value="1"/>
</dbReference>
<comment type="subunit">
    <text evidence="3">Homotetramer.</text>
</comment>
<dbReference type="GO" id="GO:0008781">
    <property type="term" value="F:N-acylneuraminate cytidylyltransferase activity"/>
    <property type="evidence" value="ECO:0007669"/>
    <property type="project" value="TreeGrafter"/>
</dbReference>
<gene>
    <name evidence="8" type="ORF">HMPREF3182_00214</name>
</gene>
<dbReference type="InterPro" id="IPR036412">
    <property type="entry name" value="HAD-like_sf"/>
</dbReference>
<evidence type="ECO:0000256" key="7">
    <source>
        <dbReference type="PIRSR" id="PIRSR006118-2"/>
    </source>
</evidence>
<proteinExistence type="inferred from homology"/>
<dbReference type="PATRIC" id="fig|1588748.3.peg.208"/>
<evidence type="ECO:0000256" key="4">
    <source>
        <dbReference type="ARBA" id="ARBA00022723"/>
    </source>
</evidence>
<comment type="similarity">
    <text evidence="2">Belongs to the KdsC family.</text>
</comment>
<protein>
    <submittedName>
        <fullName evidence="8">Putative 3-deoxy-manno-octulosonate-8-phosphatase</fullName>
    </submittedName>
</protein>
<feature type="binding site" evidence="7">
    <location>
        <position position="14"/>
    </location>
    <ligand>
        <name>Mg(2+)</name>
        <dbReference type="ChEBI" id="CHEBI:18420"/>
    </ligand>
</feature>
<dbReference type="Gene3D" id="3.40.50.1000">
    <property type="entry name" value="HAD superfamily/HAD-like"/>
    <property type="match status" value="1"/>
</dbReference>
<dbReference type="NCBIfam" id="TIGR01670">
    <property type="entry name" value="KdsC-phosphatas"/>
    <property type="match status" value="1"/>
</dbReference>
<evidence type="ECO:0000313" key="8">
    <source>
        <dbReference type="EMBL" id="KXB92983.1"/>
    </source>
</evidence>
<dbReference type="Pfam" id="PF08282">
    <property type="entry name" value="Hydrolase_3"/>
    <property type="match status" value="1"/>
</dbReference>